<dbReference type="Gene3D" id="3.30.70.270">
    <property type="match status" value="1"/>
</dbReference>
<evidence type="ECO:0000256" key="4">
    <source>
        <dbReference type="ARBA" id="ARBA00022722"/>
    </source>
</evidence>
<dbReference type="SUPFAM" id="SSF56672">
    <property type="entry name" value="DNA/RNA polymerases"/>
    <property type="match status" value="1"/>
</dbReference>
<dbReference type="EnsemblMetazoa" id="ENSAATROPT005119">
    <property type="protein sequence ID" value="ENSAATROPP004803"/>
    <property type="gene ID" value="ENSAATROPG004089"/>
</dbReference>
<dbReference type="InterPro" id="IPR041588">
    <property type="entry name" value="Integrase_H2C2"/>
</dbReference>
<proteinExistence type="predicted"/>
<reference evidence="9" key="1">
    <citation type="submission" date="2024-04" db="UniProtKB">
        <authorList>
            <consortium name="EnsemblMetazoa"/>
        </authorList>
    </citation>
    <scope>IDENTIFICATION</scope>
    <source>
        <strain evidence="9">EBRO</strain>
    </source>
</reference>
<evidence type="ECO:0000256" key="7">
    <source>
        <dbReference type="ARBA" id="ARBA00022918"/>
    </source>
</evidence>
<dbReference type="GO" id="GO:0004519">
    <property type="term" value="F:endonuclease activity"/>
    <property type="evidence" value="ECO:0007669"/>
    <property type="project" value="UniProtKB-KW"/>
</dbReference>
<evidence type="ECO:0000259" key="8">
    <source>
        <dbReference type="PROSITE" id="PS50994"/>
    </source>
</evidence>
<dbReference type="InterPro" id="IPR050951">
    <property type="entry name" value="Retrovirus_Pol_polyprotein"/>
</dbReference>
<evidence type="ECO:0000256" key="5">
    <source>
        <dbReference type="ARBA" id="ARBA00022759"/>
    </source>
</evidence>
<dbReference type="Pfam" id="PF17921">
    <property type="entry name" value="Integrase_H2C2"/>
    <property type="match status" value="1"/>
</dbReference>
<dbReference type="FunFam" id="1.10.340.70:FF:000001">
    <property type="entry name" value="Retrovirus-related Pol polyprotein from transposon gypsy-like Protein"/>
    <property type="match status" value="1"/>
</dbReference>
<dbReference type="AlphaFoldDB" id="A0AAG5D2B9"/>
<dbReference type="Pfam" id="PF00665">
    <property type="entry name" value="rve"/>
    <property type="match status" value="1"/>
</dbReference>
<evidence type="ECO:0000313" key="10">
    <source>
        <dbReference type="Proteomes" id="UP000075880"/>
    </source>
</evidence>
<keyword evidence="6" id="KW-0378">Hydrolase</keyword>
<dbReference type="GO" id="GO:0015074">
    <property type="term" value="P:DNA integration"/>
    <property type="evidence" value="ECO:0007669"/>
    <property type="project" value="InterPro"/>
</dbReference>
<name>A0AAG5D2B9_ANOAO</name>
<keyword evidence="7" id="KW-0695">RNA-directed DNA polymerase</keyword>
<dbReference type="EC" id="2.7.7.49" evidence="1"/>
<accession>A0AAG5D2B9</accession>
<dbReference type="GO" id="GO:0003676">
    <property type="term" value="F:nucleic acid binding"/>
    <property type="evidence" value="ECO:0007669"/>
    <property type="project" value="InterPro"/>
</dbReference>
<feature type="domain" description="Integrase catalytic" evidence="8">
    <location>
        <begin position="358"/>
        <end position="484"/>
    </location>
</feature>
<dbReference type="CDD" id="cd09274">
    <property type="entry name" value="RNase_HI_RT_Ty3"/>
    <property type="match status" value="1"/>
</dbReference>
<protein>
    <recommendedName>
        <fullName evidence="1">RNA-directed DNA polymerase</fullName>
        <ecNumber evidence="1">2.7.7.49</ecNumber>
    </recommendedName>
</protein>
<dbReference type="Gene3D" id="1.10.340.70">
    <property type="match status" value="1"/>
</dbReference>
<dbReference type="InterPro" id="IPR041373">
    <property type="entry name" value="RT_RNaseH"/>
</dbReference>
<evidence type="ECO:0000256" key="6">
    <source>
        <dbReference type="ARBA" id="ARBA00022801"/>
    </source>
</evidence>
<evidence type="ECO:0000256" key="3">
    <source>
        <dbReference type="ARBA" id="ARBA00022695"/>
    </source>
</evidence>
<dbReference type="GO" id="GO:0003964">
    <property type="term" value="F:RNA-directed DNA polymerase activity"/>
    <property type="evidence" value="ECO:0007669"/>
    <property type="project" value="UniProtKB-KW"/>
</dbReference>
<keyword evidence="4" id="KW-0540">Nuclease</keyword>
<keyword evidence="3" id="KW-0548">Nucleotidyltransferase</keyword>
<dbReference type="InterPro" id="IPR043128">
    <property type="entry name" value="Rev_trsase/Diguanyl_cyclase"/>
</dbReference>
<dbReference type="InterPro" id="IPR001584">
    <property type="entry name" value="Integrase_cat-core"/>
</dbReference>
<dbReference type="InterPro" id="IPR036397">
    <property type="entry name" value="RNaseH_sf"/>
</dbReference>
<organism evidence="9 10">
    <name type="scientific">Anopheles atroparvus</name>
    <name type="common">European mosquito</name>
    <dbReference type="NCBI Taxonomy" id="41427"/>
    <lineage>
        <taxon>Eukaryota</taxon>
        <taxon>Metazoa</taxon>
        <taxon>Ecdysozoa</taxon>
        <taxon>Arthropoda</taxon>
        <taxon>Hexapoda</taxon>
        <taxon>Insecta</taxon>
        <taxon>Pterygota</taxon>
        <taxon>Neoptera</taxon>
        <taxon>Endopterygota</taxon>
        <taxon>Diptera</taxon>
        <taxon>Nematocera</taxon>
        <taxon>Culicoidea</taxon>
        <taxon>Culicidae</taxon>
        <taxon>Anophelinae</taxon>
        <taxon>Anopheles</taxon>
    </lineage>
</organism>
<dbReference type="Proteomes" id="UP000075880">
    <property type="component" value="Unassembled WGS sequence"/>
</dbReference>
<keyword evidence="2" id="KW-0808">Transferase</keyword>
<dbReference type="InterPro" id="IPR012337">
    <property type="entry name" value="RNaseH-like_sf"/>
</dbReference>
<evidence type="ECO:0000256" key="2">
    <source>
        <dbReference type="ARBA" id="ARBA00022679"/>
    </source>
</evidence>
<dbReference type="GO" id="GO:0042575">
    <property type="term" value="C:DNA polymerase complex"/>
    <property type="evidence" value="ECO:0007669"/>
    <property type="project" value="UniProtKB-ARBA"/>
</dbReference>
<dbReference type="Gene3D" id="3.10.20.370">
    <property type="match status" value="1"/>
</dbReference>
<dbReference type="Pfam" id="PF17917">
    <property type="entry name" value="RT_RNaseH"/>
    <property type="match status" value="1"/>
</dbReference>
<keyword evidence="10" id="KW-1185">Reference proteome</keyword>
<dbReference type="GO" id="GO:0016787">
    <property type="term" value="F:hydrolase activity"/>
    <property type="evidence" value="ECO:0007669"/>
    <property type="project" value="UniProtKB-KW"/>
</dbReference>
<dbReference type="InterPro" id="IPR043502">
    <property type="entry name" value="DNA/RNA_pol_sf"/>
</dbReference>
<dbReference type="Gene3D" id="3.30.420.10">
    <property type="entry name" value="Ribonuclease H-like superfamily/Ribonuclease H"/>
    <property type="match status" value="1"/>
</dbReference>
<dbReference type="SUPFAM" id="SSF53098">
    <property type="entry name" value="Ribonuclease H-like"/>
    <property type="match status" value="1"/>
</dbReference>
<evidence type="ECO:0000256" key="1">
    <source>
        <dbReference type="ARBA" id="ARBA00012493"/>
    </source>
</evidence>
<dbReference type="PANTHER" id="PTHR37984:SF5">
    <property type="entry name" value="PROTEIN NYNRIN-LIKE"/>
    <property type="match status" value="1"/>
</dbReference>
<evidence type="ECO:0000313" key="9">
    <source>
        <dbReference type="EnsemblMetazoa" id="ENSAATROPP004803"/>
    </source>
</evidence>
<dbReference type="PROSITE" id="PS50994">
    <property type="entry name" value="INTEGRASE"/>
    <property type="match status" value="1"/>
</dbReference>
<keyword evidence="5" id="KW-0255">Endonuclease</keyword>
<dbReference type="FunFam" id="3.10.20.370:FF:000001">
    <property type="entry name" value="Retrovirus-related Pol polyprotein from transposon 17.6-like protein"/>
    <property type="match status" value="1"/>
</dbReference>
<dbReference type="PANTHER" id="PTHR37984">
    <property type="entry name" value="PROTEIN CBG26694"/>
    <property type="match status" value="1"/>
</dbReference>
<sequence>MPLNRLTRKGVPFEWTPTCQKTFEKLKENFVKPPILDFPDFSENNTFTLHTDASNIALGAVLSNKNGNPISFASRALNKAEKNYGTIEKELLAIVWSVKHYRPYLYGKHFNIFTDHKPLVYLFTMKDPSSRLTKFRLALEEYDFTVNYKKGTENVIADTLSRLPSSELKAMKTTEEVLIATRSKTVIVSNDTCQNNDDKSVVSEVNYIELTFCPIIKDLVISKEKIILPQSSPIVYLRGMIVRIKAYIKSLKYKTYLVIKKRDEVTRQFMEKLKTLNEKGMPDIIVLNENVKMIQRHEKAKKFVIMNDYHTLPTAGHAGFHRTLNTIKQRYTWPGMDNDVKEFIAQCKQCQLCKPNKPTKIPLKITDTSKAGMEKLFLDLVGPLINAQGFEYILTTQCDVTKFVTATPIANKRTDTVARAFVESVILKYGVPETICTDRGTEFLSELFSEVCKLLQIQKIHSTAYHHETIGSLENSHKQLGNFL</sequence>